<feature type="compositionally biased region" description="Pro residues" evidence="10">
    <location>
        <begin position="193"/>
        <end position="212"/>
    </location>
</feature>
<dbReference type="GO" id="GO:0090307">
    <property type="term" value="P:mitotic spindle assembly"/>
    <property type="evidence" value="ECO:0007669"/>
    <property type="project" value="TreeGrafter"/>
</dbReference>
<feature type="region of interest" description="Disordered" evidence="10">
    <location>
        <begin position="698"/>
        <end position="750"/>
    </location>
</feature>
<feature type="compositionally biased region" description="Low complexity" evidence="10">
    <location>
        <begin position="267"/>
        <end position="279"/>
    </location>
</feature>
<dbReference type="GO" id="GO:0007018">
    <property type="term" value="P:microtubule-based movement"/>
    <property type="evidence" value="ECO:0007669"/>
    <property type="project" value="InterPro"/>
</dbReference>
<evidence type="ECO:0000256" key="5">
    <source>
        <dbReference type="ARBA" id="ARBA00022840"/>
    </source>
</evidence>
<dbReference type="PROSITE" id="PS50067">
    <property type="entry name" value="KINESIN_MOTOR_2"/>
    <property type="match status" value="1"/>
</dbReference>
<evidence type="ECO:0000256" key="1">
    <source>
        <dbReference type="ARBA" id="ARBA00004245"/>
    </source>
</evidence>
<keyword evidence="13" id="KW-1185">Reference proteome</keyword>
<feature type="coiled-coil region" evidence="9">
    <location>
        <begin position="578"/>
        <end position="666"/>
    </location>
</feature>
<dbReference type="InterPro" id="IPR036961">
    <property type="entry name" value="Kinesin_motor_dom_sf"/>
</dbReference>
<feature type="non-terminal residue" evidence="12">
    <location>
        <position position="1045"/>
    </location>
</feature>
<evidence type="ECO:0000313" key="13">
    <source>
        <dbReference type="Proteomes" id="UP001054857"/>
    </source>
</evidence>
<keyword evidence="2" id="KW-0963">Cytoplasm</keyword>
<keyword evidence="7" id="KW-0206">Cytoskeleton</keyword>
<accession>A0AAD3DYJ8</accession>
<feature type="compositionally biased region" description="Polar residues" evidence="10">
    <location>
        <begin position="167"/>
        <end position="181"/>
    </location>
</feature>
<feature type="region of interest" description="Disordered" evidence="10">
    <location>
        <begin position="867"/>
        <end position="991"/>
    </location>
</feature>
<evidence type="ECO:0000256" key="7">
    <source>
        <dbReference type="ARBA" id="ARBA00023212"/>
    </source>
</evidence>
<keyword evidence="6 8" id="KW-0505">Motor protein</keyword>
<dbReference type="InterPro" id="IPR027417">
    <property type="entry name" value="P-loop_NTPase"/>
</dbReference>
<dbReference type="AlphaFoldDB" id="A0AAD3DYJ8"/>
<feature type="domain" description="Kinesin motor" evidence="11">
    <location>
        <begin position="29"/>
        <end position="516"/>
    </location>
</feature>
<dbReference type="PANTHER" id="PTHR47970:SF12">
    <property type="entry name" value="KINESIN FAMILY MEMBER 11"/>
    <property type="match status" value="1"/>
</dbReference>
<feature type="compositionally biased region" description="Low complexity" evidence="10">
    <location>
        <begin position="726"/>
        <end position="750"/>
    </location>
</feature>
<dbReference type="SMART" id="SM00129">
    <property type="entry name" value="KISc"/>
    <property type="match status" value="1"/>
</dbReference>
<protein>
    <recommendedName>
        <fullName evidence="11">Kinesin motor domain-containing protein</fullName>
    </recommendedName>
</protein>
<evidence type="ECO:0000313" key="12">
    <source>
        <dbReference type="EMBL" id="GFR48136.1"/>
    </source>
</evidence>
<evidence type="ECO:0000256" key="2">
    <source>
        <dbReference type="ARBA" id="ARBA00022490"/>
    </source>
</evidence>
<comment type="subcellular location">
    <subcellularLocation>
        <location evidence="1">Cytoplasm</location>
        <location evidence="1">Cytoskeleton</location>
    </subcellularLocation>
</comment>
<comment type="similarity">
    <text evidence="8">Belongs to the TRAFAC class myosin-kinesin ATPase superfamily. Kinesin family.</text>
</comment>
<gene>
    <name evidence="12" type="ORF">Agub_g9970</name>
</gene>
<keyword evidence="3" id="KW-0493">Microtubule</keyword>
<dbReference type="PANTHER" id="PTHR47970">
    <property type="entry name" value="KINESIN-LIKE PROTEIN KIF11"/>
    <property type="match status" value="1"/>
</dbReference>
<dbReference type="InterPro" id="IPR019821">
    <property type="entry name" value="Kinesin_motor_CS"/>
</dbReference>
<evidence type="ECO:0000259" key="11">
    <source>
        <dbReference type="PROSITE" id="PS50067"/>
    </source>
</evidence>
<feature type="compositionally biased region" description="Acidic residues" evidence="10">
    <location>
        <begin position="903"/>
        <end position="912"/>
    </location>
</feature>
<feature type="compositionally biased region" description="Polar residues" evidence="10">
    <location>
        <begin position="1"/>
        <end position="10"/>
    </location>
</feature>
<feature type="region of interest" description="Disordered" evidence="10">
    <location>
        <begin position="1"/>
        <end position="21"/>
    </location>
</feature>
<evidence type="ECO:0000256" key="6">
    <source>
        <dbReference type="ARBA" id="ARBA00023175"/>
    </source>
</evidence>
<evidence type="ECO:0000256" key="8">
    <source>
        <dbReference type="PROSITE-ProRule" id="PRU00283"/>
    </source>
</evidence>
<feature type="binding site" evidence="8">
    <location>
        <begin position="107"/>
        <end position="114"/>
    </location>
    <ligand>
        <name>ATP</name>
        <dbReference type="ChEBI" id="CHEBI:30616"/>
    </ligand>
</feature>
<dbReference type="InterPro" id="IPR001752">
    <property type="entry name" value="Kinesin_motor_dom"/>
</dbReference>
<dbReference type="PROSITE" id="PS00411">
    <property type="entry name" value="KINESIN_MOTOR_1"/>
    <property type="match status" value="1"/>
</dbReference>
<feature type="coiled-coil region" evidence="9">
    <location>
        <begin position="766"/>
        <end position="797"/>
    </location>
</feature>
<sequence length="1045" mass="110451">MASQDSSPVDSQMVEGPWGGAGLAASEESIKLIPKIRPSTTPGLPDYVQYVGHKGLALSAPGAENARWDFDFVASPHTRQSSFFRVAGRPMADHFLAFYNAAIIAYGQTGSGKTHTMLGTVPSGRAAPGSSSGYERCEMPREAGLIPRVLDYIFQRIAAEGQCLPTAGSSNSNSNPQTSRPATAPDLAQPNQPSQPQPPSQPGQQQPPPPPASSTTCKTPPPPPEGSRPRWRSGIPTPAGVPRPSSDPSPYKPQEAASSPTQPGPPAVAAAPAELQAPAGMLPPAERPPGSAVRTPGGGAGGAAADPTPTQFLVKASMLQIYQEVVTDLLSPRPIRLQLRESMQGGVTVVGLTEVTVRSATEALKLLRVGTSHRAVAETASNPVSSRSHCILTLHMEAKDTKDTGVVRIRRSRLQLVDLAGSERTAKGLGGETASARQKEANAINKSLSTLCLVISRLSSRSQGPVPYRDSKLTYILQDCLGGNAKTLIIANLNPSPTCASETNMTLGFAIRAKRVRNRAVVNEDHQGDAIVLQGEVRRLREELSIFRTLHAEDGAVPRNIEQLSAWRDQAAARASELRHALELNGELEERLAAVEAAHARLRGEHAALEEQCEQQRCEMSALEATVEQCEAELLELRSRPTLEQYKALEEQLQTVTRERSDAQQQHLETAHQLAALQAEHEELLCSLNSLPDLASHLASHHHQQQQQKEEEQSRRGSCSRMKSPPAVSQSQAVSKQSPSSGPSSQISIISAASRGVRRGLEPARVRELHEAAVGLQERLREQSEDLLAELEEQGELRRAAELAFQEAQNALLLETRQRSAAAAGTAAAAVVVAASSAGGGDVAVREEPLCGGGRRGDTAAAAVASCSSASAGSRMRQSVESISRGEAAGGSDDGLAAGMPQEEVEEEEQEEAGGGGHEEALAELWGDRTSAAGDLRDPATEEEEEEGEEEEPRTAPGSPGSEAMRVIPGTPSTFGDSSVLSPGASGGCGGDGLFSGGCGGCCYYNASKTGSPVHLSQPCWQEAEDEDEVDVEEEEMLQGGAATE</sequence>
<proteinExistence type="inferred from homology"/>
<comment type="caution">
    <text evidence="12">The sequence shown here is derived from an EMBL/GenBank/DDBJ whole genome shotgun (WGS) entry which is preliminary data.</text>
</comment>
<dbReference type="GO" id="GO:0008017">
    <property type="term" value="F:microtubule binding"/>
    <property type="evidence" value="ECO:0007669"/>
    <property type="project" value="InterPro"/>
</dbReference>
<dbReference type="InterPro" id="IPR047149">
    <property type="entry name" value="KIF11-like"/>
</dbReference>
<dbReference type="Proteomes" id="UP001054857">
    <property type="component" value="Unassembled WGS sequence"/>
</dbReference>
<organism evidence="12 13">
    <name type="scientific">Astrephomene gubernaculifera</name>
    <dbReference type="NCBI Taxonomy" id="47775"/>
    <lineage>
        <taxon>Eukaryota</taxon>
        <taxon>Viridiplantae</taxon>
        <taxon>Chlorophyta</taxon>
        <taxon>core chlorophytes</taxon>
        <taxon>Chlorophyceae</taxon>
        <taxon>CS clade</taxon>
        <taxon>Chlamydomonadales</taxon>
        <taxon>Astrephomenaceae</taxon>
        <taxon>Astrephomene</taxon>
    </lineage>
</organism>
<dbReference type="EMBL" id="BMAR01000022">
    <property type="protein sequence ID" value="GFR48136.1"/>
    <property type="molecule type" value="Genomic_DNA"/>
</dbReference>
<dbReference type="GO" id="GO:0005524">
    <property type="term" value="F:ATP binding"/>
    <property type="evidence" value="ECO:0007669"/>
    <property type="project" value="UniProtKB-UniRule"/>
</dbReference>
<dbReference type="GO" id="GO:0005876">
    <property type="term" value="C:spindle microtubule"/>
    <property type="evidence" value="ECO:0007669"/>
    <property type="project" value="TreeGrafter"/>
</dbReference>
<feature type="region of interest" description="Disordered" evidence="10">
    <location>
        <begin position="165"/>
        <end position="306"/>
    </location>
</feature>
<dbReference type="SUPFAM" id="SSF52540">
    <property type="entry name" value="P-loop containing nucleoside triphosphate hydrolases"/>
    <property type="match status" value="1"/>
</dbReference>
<evidence type="ECO:0000256" key="3">
    <source>
        <dbReference type="ARBA" id="ARBA00022701"/>
    </source>
</evidence>
<dbReference type="PRINTS" id="PR00380">
    <property type="entry name" value="KINESINHEAVY"/>
</dbReference>
<keyword evidence="5 8" id="KW-0067">ATP-binding</keyword>
<feature type="compositionally biased region" description="Acidic residues" evidence="10">
    <location>
        <begin position="941"/>
        <end position="952"/>
    </location>
</feature>
<dbReference type="GO" id="GO:0008574">
    <property type="term" value="F:plus-end-directed microtubule motor activity"/>
    <property type="evidence" value="ECO:0007669"/>
    <property type="project" value="TreeGrafter"/>
</dbReference>
<name>A0AAD3DYJ8_9CHLO</name>
<reference evidence="12 13" key="1">
    <citation type="journal article" date="2021" name="Sci. Rep.">
        <title>Genome sequencing of the multicellular alga Astrephomene provides insights into convergent evolution of germ-soma differentiation.</title>
        <authorList>
            <person name="Yamashita S."/>
            <person name="Yamamoto K."/>
            <person name="Matsuzaki R."/>
            <person name="Suzuki S."/>
            <person name="Yamaguchi H."/>
            <person name="Hirooka S."/>
            <person name="Minakuchi Y."/>
            <person name="Miyagishima S."/>
            <person name="Kawachi M."/>
            <person name="Toyoda A."/>
            <person name="Nozaki H."/>
        </authorList>
    </citation>
    <scope>NUCLEOTIDE SEQUENCE [LARGE SCALE GENOMIC DNA]</scope>
    <source>
        <strain evidence="12 13">NIES-4017</strain>
    </source>
</reference>
<dbReference type="GO" id="GO:0051231">
    <property type="term" value="P:spindle elongation"/>
    <property type="evidence" value="ECO:0007669"/>
    <property type="project" value="TreeGrafter"/>
</dbReference>
<evidence type="ECO:0000256" key="10">
    <source>
        <dbReference type="SAM" id="MobiDB-lite"/>
    </source>
</evidence>
<dbReference type="Pfam" id="PF00225">
    <property type="entry name" value="Kinesin"/>
    <property type="match status" value="1"/>
</dbReference>
<dbReference type="Gene3D" id="3.40.850.10">
    <property type="entry name" value="Kinesin motor domain"/>
    <property type="match status" value="2"/>
</dbReference>
<dbReference type="GO" id="GO:0072686">
    <property type="term" value="C:mitotic spindle"/>
    <property type="evidence" value="ECO:0007669"/>
    <property type="project" value="TreeGrafter"/>
</dbReference>
<feature type="compositionally biased region" description="Polar residues" evidence="10">
    <location>
        <begin position="971"/>
        <end position="981"/>
    </location>
</feature>
<evidence type="ECO:0000256" key="9">
    <source>
        <dbReference type="SAM" id="Coils"/>
    </source>
</evidence>
<feature type="compositionally biased region" description="Pro residues" evidence="10">
    <location>
        <begin position="239"/>
        <end position="251"/>
    </location>
</feature>
<evidence type="ECO:0000256" key="4">
    <source>
        <dbReference type="ARBA" id="ARBA00022741"/>
    </source>
</evidence>
<keyword evidence="4 8" id="KW-0547">Nucleotide-binding</keyword>
<keyword evidence="9" id="KW-0175">Coiled coil</keyword>